<dbReference type="AlphaFoldDB" id="A0AA41H8I8"/>
<sequence>MTTLVPPITFQNIMVWVKPRAGVPNKYDVVTEPAAPQILNADTVINYQIVGTDGYPIVFKGMSVKPEHNGQLSKEVVSVDGRLLTFSDLNTIKMTLNITLKFQDKEGIEFSHDPQIHNDPQS</sequence>
<accession>A0AA41H8I8</accession>
<organism evidence="1 3">
    <name type="scientific">Duganella violaceipulchra</name>
    <dbReference type="NCBI Taxonomy" id="2849652"/>
    <lineage>
        <taxon>Bacteria</taxon>
        <taxon>Pseudomonadati</taxon>
        <taxon>Pseudomonadota</taxon>
        <taxon>Betaproteobacteria</taxon>
        <taxon>Burkholderiales</taxon>
        <taxon>Oxalobacteraceae</taxon>
        <taxon>Telluria group</taxon>
        <taxon>Duganella</taxon>
    </lineage>
</organism>
<dbReference type="EMBL" id="JALJZU010000009">
    <property type="protein sequence ID" value="MCP2010786.1"/>
    <property type="molecule type" value="Genomic_DNA"/>
</dbReference>
<comment type="caution">
    <text evidence="1">The sequence shown here is derived from an EMBL/GenBank/DDBJ whole genome shotgun (WGS) entry which is preliminary data.</text>
</comment>
<evidence type="ECO:0000313" key="3">
    <source>
        <dbReference type="Proteomes" id="UP001155901"/>
    </source>
</evidence>
<reference evidence="2" key="2">
    <citation type="submission" date="2022-03" db="EMBL/GenBank/DDBJ databases">
        <title>Genome Encyclopedia of Bacteria and Archaea VI: Functional Genomics of Type Strains.</title>
        <authorList>
            <person name="Whitman W."/>
        </authorList>
    </citation>
    <scope>NUCLEOTIDE SEQUENCE</scope>
    <source>
        <strain evidence="2">HSC-15S17</strain>
    </source>
</reference>
<name>A0AA41H8I8_9BURK</name>
<evidence type="ECO:0000313" key="1">
    <source>
        <dbReference type="EMBL" id="MBV6322574.1"/>
    </source>
</evidence>
<keyword evidence="4" id="KW-1185">Reference proteome</keyword>
<protein>
    <submittedName>
        <fullName evidence="1">Uncharacterized protein</fullName>
    </submittedName>
</protein>
<evidence type="ECO:0000313" key="2">
    <source>
        <dbReference type="EMBL" id="MCP2010786.1"/>
    </source>
</evidence>
<proteinExistence type="predicted"/>
<dbReference type="EMBL" id="JAHTGR010000008">
    <property type="protein sequence ID" value="MBV6322574.1"/>
    <property type="molecule type" value="Genomic_DNA"/>
</dbReference>
<dbReference type="Proteomes" id="UP001162889">
    <property type="component" value="Unassembled WGS sequence"/>
</dbReference>
<dbReference type="RefSeq" id="WP_217943336.1">
    <property type="nucleotide sequence ID" value="NZ_JAHTGR010000008.1"/>
</dbReference>
<reference evidence="1" key="1">
    <citation type="submission" date="2021-07" db="EMBL/GenBank/DDBJ databases">
        <title>Characterization of violacein-producing bacteria and related species.</title>
        <authorList>
            <person name="Wilson H.S."/>
            <person name="De Leon M.E."/>
        </authorList>
    </citation>
    <scope>NUCLEOTIDE SEQUENCE</scope>
    <source>
        <strain evidence="1">HSC-15S17</strain>
    </source>
</reference>
<gene>
    <name evidence="1" type="ORF">KVP70_16685</name>
    <name evidence="2" type="ORF">L1274_004528</name>
</gene>
<dbReference type="Proteomes" id="UP001155901">
    <property type="component" value="Unassembled WGS sequence"/>
</dbReference>
<evidence type="ECO:0000313" key="4">
    <source>
        <dbReference type="Proteomes" id="UP001162889"/>
    </source>
</evidence>